<feature type="transmembrane region" description="Helical" evidence="5">
    <location>
        <begin position="39"/>
        <end position="62"/>
    </location>
</feature>
<feature type="transmembrane region" description="Helical" evidence="5">
    <location>
        <begin position="130"/>
        <end position="152"/>
    </location>
</feature>
<dbReference type="GeneID" id="41987490"/>
<gene>
    <name evidence="8" type="primary">NCE102</name>
    <name evidence="8" type="ORF">LHYA1_G007292</name>
</gene>
<evidence type="ECO:0000256" key="3">
    <source>
        <dbReference type="ARBA" id="ARBA00022989"/>
    </source>
</evidence>
<keyword evidence="9" id="KW-1185">Reference proteome</keyword>
<sequence length="170" mass="17977">MASIPQIALRAWTFLWTLLTLSLIGNVIADAFSGNPSVINYAIFVSTFCMLVVLFGIAGIFVESLAIPIAVAVADVLAALFSVIAGIALAAELHVHSCGNKSQHYLASNHLTNGSHNMGKRCHELQASTAFYWFMFVGFAGSAVFDLIGSGASLPRRGGMRKGGPSMSQV</sequence>
<comment type="subcellular location">
    <subcellularLocation>
        <location evidence="1">Membrane</location>
        <topology evidence="1">Multi-pass membrane protein</topology>
    </subcellularLocation>
</comment>
<keyword evidence="3 5" id="KW-1133">Transmembrane helix</keyword>
<dbReference type="GO" id="GO:0032126">
    <property type="term" value="C:eisosome"/>
    <property type="evidence" value="ECO:0007669"/>
    <property type="project" value="TreeGrafter"/>
</dbReference>
<evidence type="ECO:0000256" key="2">
    <source>
        <dbReference type="ARBA" id="ARBA00022692"/>
    </source>
</evidence>
<dbReference type="InterPro" id="IPR008253">
    <property type="entry name" value="Marvel"/>
</dbReference>
<keyword evidence="4 5" id="KW-0472">Membrane</keyword>
<keyword evidence="2 5" id="KW-0812">Transmembrane</keyword>
<evidence type="ECO:0000256" key="5">
    <source>
        <dbReference type="SAM" id="Phobius"/>
    </source>
</evidence>
<dbReference type="Pfam" id="PF01284">
    <property type="entry name" value="MARVEL"/>
    <property type="match status" value="1"/>
</dbReference>
<protein>
    <submittedName>
        <fullName evidence="8">Non-classical export protein</fullName>
    </submittedName>
</protein>
<evidence type="ECO:0000256" key="1">
    <source>
        <dbReference type="ARBA" id="ARBA00004141"/>
    </source>
</evidence>
<dbReference type="Proteomes" id="UP000431533">
    <property type="component" value="Unassembled WGS sequence"/>
</dbReference>
<dbReference type="AlphaFoldDB" id="A0A8H8QUW4"/>
<evidence type="ECO:0000256" key="4">
    <source>
        <dbReference type="ARBA" id="ARBA00023136"/>
    </source>
</evidence>
<evidence type="ECO:0000259" key="7">
    <source>
        <dbReference type="Pfam" id="PF01284"/>
    </source>
</evidence>
<name>A0A8H8QUW4_9HELO</name>
<keyword evidence="6" id="KW-0732">Signal</keyword>
<dbReference type="GO" id="GO:0070941">
    <property type="term" value="P:eisosome assembly"/>
    <property type="evidence" value="ECO:0007669"/>
    <property type="project" value="TreeGrafter"/>
</dbReference>
<organism evidence="8 9">
    <name type="scientific">Lachnellula hyalina</name>
    <dbReference type="NCBI Taxonomy" id="1316788"/>
    <lineage>
        <taxon>Eukaryota</taxon>
        <taxon>Fungi</taxon>
        <taxon>Dikarya</taxon>
        <taxon>Ascomycota</taxon>
        <taxon>Pezizomycotina</taxon>
        <taxon>Leotiomycetes</taxon>
        <taxon>Helotiales</taxon>
        <taxon>Lachnaceae</taxon>
        <taxon>Lachnellula</taxon>
    </lineage>
</organism>
<dbReference type="OrthoDB" id="5423111at2759"/>
<dbReference type="GO" id="GO:0005886">
    <property type="term" value="C:plasma membrane"/>
    <property type="evidence" value="ECO:0007669"/>
    <property type="project" value="TreeGrafter"/>
</dbReference>
<feature type="signal peptide" evidence="6">
    <location>
        <begin position="1"/>
        <end position="29"/>
    </location>
</feature>
<evidence type="ECO:0000313" key="8">
    <source>
        <dbReference type="EMBL" id="TVY23248.1"/>
    </source>
</evidence>
<feature type="domain" description="MARVEL" evidence="7">
    <location>
        <begin position="5"/>
        <end position="145"/>
    </location>
</feature>
<feature type="transmembrane region" description="Helical" evidence="5">
    <location>
        <begin position="69"/>
        <end position="91"/>
    </location>
</feature>
<evidence type="ECO:0000256" key="6">
    <source>
        <dbReference type="SAM" id="SignalP"/>
    </source>
</evidence>
<dbReference type="RefSeq" id="XP_031002036.1">
    <property type="nucleotide sequence ID" value="XM_031152221.1"/>
</dbReference>
<evidence type="ECO:0000313" key="9">
    <source>
        <dbReference type="Proteomes" id="UP000431533"/>
    </source>
</evidence>
<reference evidence="8 9" key="1">
    <citation type="submission" date="2018-05" db="EMBL/GenBank/DDBJ databases">
        <title>Genome sequencing and assembly of the regulated plant pathogen Lachnellula willkommii and related sister species for the development of diagnostic species identification markers.</title>
        <authorList>
            <person name="Giroux E."/>
            <person name="Bilodeau G."/>
        </authorList>
    </citation>
    <scope>NUCLEOTIDE SEQUENCE [LARGE SCALE GENOMIC DNA]</scope>
    <source>
        <strain evidence="8 9">CBS 185.66</strain>
    </source>
</reference>
<proteinExistence type="predicted"/>
<accession>A0A8H8QUW4</accession>
<dbReference type="PANTHER" id="PTHR28165">
    <property type="entry name" value="NON-CLASSICAL EXPORT PROTEIN 2-RELATED"/>
    <property type="match status" value="1"/>
</dbReference>
<dbReference type="PANTHER" id="PTHR28165:SF1">
    <property type="entry name" value="NON-CLASSICAL EXPORT PROTEIN 2-RELATED"/>
    <property type="match status" value="1"/>
</dbReference>
<dbReference type="GO" id="GO:0072659">
    <property type="term" value="P:protein localization to plasma membrane"/>
    <property type="evidence" value="ECO:0007669"/>
    <property type="project" value="TreeGrafter"/>
</dbReference>
<comment type="caution">
    <text evidence="8">The sequence shown here is derived from an EMBL/GenBank/DDBJ whole genome shotgun (WGS) entry which is preliminary data.</text>
</comment>
<dbReference type="EMBL" id="QGMH01000193">
    <property type="protein sequence ID" value="TVY23248.1"/>
    <property type="molecule type" value="Genomic_DNA"/>
</dbReference>
<dbReference type="InterPro" id="IPR052649">
    <property type="entry name" value="NCE102-like"/>
</dbReference>
<feature type="chain" id="PRO_5034473701" evidence="6">
    <location>
        <begin position="30"/>
        <end position="170"/>
    </location>
</feature>